<protein>
    <submittedName>
        <fullName evidence="1">Uncharacterized protein</fullName>
    </submittedName>
</protein>
<accession>A0A834FAA5</accession>
<sequence length="199" mass="23166">MDPLCVGVCTGRQLARHETPGRLSLTGLRFLRRIHHLALHVFYWDRSREDVCSETNVLRQPGHPDRIYRKAFRFLTENRIHIQGNPSEFSLLFMKRGQRPTQEAVWLHLHLDKAGVTAHLAHLISRLSNLQQVWRPSRSVTMTTIYLKQVFMKSWENEALESWDDSGSEMGACSRSDERKAIRVDAPLERLQFPVILKL</sequence>
<evidence type="ECO:0000313" key="2">
    <source>
        <dbReference type="Proteomes" id="UP000646548"/>
    </source>
</evidence>
<comment type="caution">
    <text evidence="1">The sequence shown here is derived from an EMBL/GenBank/DDBJ whole genome shotgun (WGS) entry which is preliminary data.</text>
</comment>
<gene>
    <name evidence="1" type="ORF">FQA47_017096</name>
</gene>
<organism evidence="1 2">
    <name type="scientific">Oryzias melastigma</name>
    <name type="common">Marine medaka</name>
    <dbReference type="NCBI Taxonomy" id="30732"/>
    <lineage>
        <taxon>Eukaryota</taxon>
        <taxon>Metazoa</taxon>
        <taxon>Chordata</taxon>
        <taxon>Craniata</taxon>
        <taxon>Vertebrata</taxon>
        <taxon>Euteleostomi</taxon>
        <taxon>Actinopterygii</taxon>
        <taxon>Neopterygii</taxon>
        <taxon>Teleostei</taxon>
        <taxon>Neoteleostei</taxon>
        <taxon>Acanthomorphata</taxon>
        <taxon>Ovalentaria</taxon>
        <taxon>Atherinomorphae</taxon>
        <taxon>Beloniformes</taxon>
        <taxon>Adrianichthyidae</taxon>
        <taxon>Oryziinae</taxon>
        <taxon>Oryzias</taxon>
    </lineage>
</organism>
<name>A0A834FAA5_ORYME</name>
<reference evidence="1" key="1">
    <citation type="journal article" name="BMC Genomics">
        <title>Long-read sequencing and de novo genome assembly of marine medaka (Oryzias melastigma).</title>
        <authorList>
            <person name="Liang P."/>
            <person name="Saqib H.S.A."/>
            <person name="Ni X."/>
            <person name="Shen Y."/>
        </authorList>
    </citation>
    <scope>NUCLEOTIDE SEQUENCE</scope>
    <source>
        <strain evidence="1">Bigg-433</strain>
    </source>
</reference>
<proteinExistence type="predicted"/>
<evidence type="ECO:0000313" key="1">
    <source>
        <dbReference type="EMBL" id="KAF6723587.1"/>
    </source>
</evidence>
<dbReference type="AlphaFoldDB" id="A0A834FAA5"/>
<dbReference type="EMBL" id="WKFB01000419">
    <property type="protein sequence ID" value="KAF6723587.1"/>
    <property type="molecule type" value="Genomic_DNA"/>
</dbReference>
<dbReference type="Proteomes" id="UP000646548">
    <property type="component" value="Unassembled WGS sequence"/>
</dbReference>